<name>A0A8S1GW81_9PELO</name>
<sequence length="72" mass="8500">MAVFWRSPEQPTDGRNALMHHAYKRWRPLQICLQGKAEPNKDKRGKNLICKYFCQGTQQLRDELLVEINEIS</sequence>
<evidence type="ECO:0000313" key="2">
    <source>
        <dbReference type="Proteomes" id="UP000835052"/>
    </source>
</evidence>
<accession>A0A8S1GW81</accession>
<organism evidence="1 2">
    <name type="scientific">Caenorhabditis auriculariae</name>
    <dbReference type="NCBI Taxonomy" id="2777116"/>
    <lineage>
        <taxon>Eukaryota</taxon>
        <taxon>Metazoa</taxon>
        <taxon>Ecdysozoa</taxon>
        <taxon>Nematoda</taxon>
        <taxon>Chromadorea</taxon>
        <taxon>Rhabditida</taxon>
        <taxon>Rhabditina</taxon>
        <taxon>Rhabditomorpha</taxon>
        <taxon>Rhabditoidea</taxon>
        <taxon>Rhabditidae</taxon>
        <taxon>Peloderinae</taxon>
        <taxon>Caenorhabditis</taxon>
    </lineage>
</organism>
<reference evidence="1" key="1">
    <citation type="submission" date="2020-10" db="EMBL/GenBank/DDBJ databases">
        <authorList>
            <person name="Kikuchi T."/>
        </authorList>
    </citation>
    <scope>NUCLEOTIDE SEQUENCE</scope>
    <source>
        <strain evidence="1">NKZ352</strain>
    </source>
</reference>
<proteinExistence type="predicted"/>
<gene>
    <name evidence="1" type="ORF">CAUJ_LOCUS3041</name>
</gene>
<comment type="caution">
    <text evidence="1">The sequence shown here is derived from an EMBL/GenBank/DDBJ whole genome shotgun (WGS) entry which is preliminary data.</text>
</comment>
<dbReference type="Proteomes" id="UP000835052">
    <property type="component" value="Unassembled WGS sequence"/>
</dbReference>
<dbReference type="EMBL" id="CAJGYM010000006">
    <property type="protein sequence ID" value="CAD6187122.1"/>
    <property type="molecule type" value="Genomic_DNA"/>
</dbReference>
<keyword evidence="2" id="KW-1185">Reference proteome</keyword>
<protein>
    <submittedName>
        <fullName evidence="1">Uncharacterized protein</fullName>
    </submittedName>
</protein>
<evidence type="ECO:0000313" key="1">
    <source>
        <dbReference type="EMBL" id="CAD6187122.1"/>
    </source>
</evidence>
<dbReference type="AlphaFoldDB" id="A0A8S1GW81"/>